<keyword evidence="6" id="KW-0449">Lipoprotein</keyword>
<keyword evidence="2" id="KW-1003">Cell membrane</keyword>
<dbReference type="GeneTree" id="ENSGT00940000175330"/>
<sequence length="160" mass="17790">FYFSAAHLREVHEETKEKQEQRHPRLLSSGGGSQPCSGPEDNSTDTHETLTETSTMTFVDAHTVYELGETHSLLCVMEVHINKEFVLIDDDDDGDMSLREKTVTNMSIMDGNAADLVCGRRLSISTDTYSECKEESVAPEPTAQADTHTKKQPCCFCSIL</sequence>
<keyword evidence="4" id="KW-0175">Coiled coil</keyword>
<dbReference type="PANTHER" id="PTHR10498">
    <property type="entry name" value="PARALEMMIN-RELATED"/>
    <property type="match status" value="1"/>
</dbReference>
<evidence type="ECO:0000256" key="7">
    <source>
        <dbReference type="SAM" id="MobiDB-lite"/>
    </source>
</evidence>
<feature type="compositionally biased region" description="Basic and acidic residues" evidence="7">
    <location>
        <begin position="12"/>
        <end position="23"/>
    </location>
</feature>
<comment type="subcellular location">
    <subcellularLocation>
        <location evidence="1">Cell membrane</location>
        <topology evidence="1">Lipid-anchor</topology>
        <orientation evidence="1">Cytoplasmic side</orientation>
    </subcellularLocation>
</comment>
<dbReference type="Proteomes" id="UP000472277">
    <property type="component" value="Chromosome 9"/>
</dbReference>
<evidence type="ECO:0000256" key="1">
    <source>
        <dbReference type="ARBA" id="ARBA00004342"/>
    </source>
</evidence>
<dbReference type="OMA" id="TEPHESL"/>
<dbReference type="Ensembl" id="ENSSTUT00000016818.1">
    <property type="protein sequence ID" value="ENSSTUP00000015949.1"/>
    <property type="gene ID" value="ENSSTUG00000007302.1"/>
</dbReference>
<evidence type="ECO:0000256" key="2">
    <source>
        <dbReference type="ARBA" id="ARBA00022475"/>
    </source>
</evidence>
<name>A0A673WV73_SALTR</name>
<evidence type="ECO:0000313" key="9">
    <source>
        <dbReference type="Proteomes" id="UP000472277"/>
    </source>
</evidence>
<dbReference type="AlphaFoldDB" id="A0A673WV73"/>
<accession>A0A673WV73</accession>
<dbReference type="InParanoid" id="A0A673WV73"/>
<keyword evidence="9" id="KW-1185">Reference proteome</keyword>
<evidence type="ECO:0000256" key="3">
    <source>
        <dbReference type="ARBA" id="ARBA00022553"/>
    </source>
</evidence>
<dbReference type="PANTHER" id="PTHR10498:SF10">
    <property type="entry name" value="PALM2 AND AKAP2 FUSION-RELATED"/>
    <property type="match status" value="1"/>
</dbReference>
<evidence type="ECO:0000256" key="6">
    <source>
        <dbReference type="ARBA" id="ARBA00023288"/>
    </source>
</evidence>
<proteinExistence type="predicted"/>
<protein>
    <submittedName>
        <fullName evidence="8">Uncharacterized protein</fullName>
    </submittedName>
</protein>
<feature type="region of interest" description="Disordered" evidence="7">
    <location>
        <begin position="12"/>
        <end position="48"/>
    </location>
</feature>
<reference evidence="8" key="1">
    <citation type="submission" date="2025-08" db="UniProtKB">
        <authorList>
            <consortium name="Ensembl"/>
        </authorList>
    </citation>
    <scope>IDENTIFICATION</scope>
</reference>
<keyword evidence="3" id="KW-0597">Phosphoprotein</keyword>
<reference evidence="8" key="2">
    <citation type="submission" date="2025-09" db="UniProtKB">
        <authorList>
            <consortium name="Ensembl"/>
        </authorList>
    </citation>
    <scope>IDENTIFICATION</scope>
</reference>
<organism evidence="8 9">
    <name type="scientific">Salmo trutta</name>
    <name type="common">Brown trout</name>
    <dbReference type="NCBI Taxonomy" id="8032"/>
    <lineage>
        <taxon>Eukaryota</taxon>
        <taxon>Metazoa</taxon>
        <taxon>Chordata</taxon>
        <taxon>Craniata</taxon>
        <taxon>Vertebrata</taxon>
        <taxon>Euteleostomi</taxon>
        <taxon>Actinopterygii</taxon>
        <taxon>Neopterygii</taxon>
        <taxon>Teleostei</taxon>
        <taxon>Protacanthopterygii</taxon>
        <taxon>Salmoniformes</taxon>
        <taxon>Salmonidae</taxon>
        <taxon>Salmoninae</taxon>
        <taxon>Salmo</taxon>
    </lineage>
</organism>
<evidence type="ECO:0000256" key="4">
    <source>
        <dbReference type="ARBA" id="ARBA00023054"/>
    </source>
</evidence>
<dbReference type="GO" id="GO:0005886">
    <property type="term" value="C:plasma membrane"/>
    <property type="evidence" value="ECO:0007669"/>
    <property type="project" value="UniProtKB-SubCell"/>
</dbReference>
<keyword evidence="5" id="KW-0472">Membrane</keyword>
<evidence type="ECO:0000313" key="8">
    <source>
        <dbReference type="Ensembl" id="ENSSTUP00000015949.1"/>
    </source>
</evidence>
<evidence type="ECO:0000256" key="5">
    <source>
        <dbReference type="ARBA" id="ARBA00023136"/>
    </source>
</evidence>